<dbReference type="STRING" id="981085.W9R6J6"/>
<protein>
    <submittedName>
        <fullName evidence="1">Uncharacterized protein</fullName>
    </submittedName>
</protein>
<proteinExistence type="predicted"/>
<organism evidence="1 2">
    <name type="scientific">Morus notabilis</name>
    <dbReference type="NCBI Taxonomy" id="981085"/>
    <lineage>
        <taxon>Eukaryota</taxon>
        <taxon>Viridiplantae</taxon>
        <taxon>Streptophyta</taxon>
        <taxon>Embryophyta</taxon>
        <taxon>Tracheophyta</taxon>
        <taxon>Spermatophyta</taxon>
        <taxon>Magnoliopsida</taxon>
        <taxon>eudicotyledons</taxon>
        <taxon>Gunneridae</taxon>
        <taxon>Pentapetalae</taxon>
        <taxon>rosids</taxon>
        <taxon>fabids</taxon>
        <taxon>Rosales</taxon>
        <taxon>Moraceae</taxon>
        <taxon>Moreae</taxon>
        <taxon>Morus</taxon>
    </lineage>
</organism>
<reference evidence="2" key="1">
    <citation type="submission" date="2013-01" db="EMBL/GenBank/DDBJ databases">
        <title>Draft Genome Sequence of a Mulberry Tree, Morus notabilis C.K. Schneid.</title>
        <authorList>
            <person name="He N."/>
            <person name="Zhao S."/>
        </authorList>
    </citation>
    <scope>NUCLEOTIDE SEQUENCE</scope>
</reference>
<evidence type="ECO:0000313" key="2">
    <source>
        <dbReference type="Proteomes" id="UP000030645"/>
    </source>
</evidence>
<dbReference type="AlphaFoldDB" id="W9R6J6"/>
<dbReference type="EMBL" id="KE344371">
    <property type="protein sequence ID" value="EXB59010.1"/>
    <property type="molecule type" value="Genomic_DNA"/>
</dbReference>
<gene>
    <name evidence="1" type="ORF">L484_008252</name>
</gene>
<sequence length="127" mass="13878">MAEQAASDVYAPRSSVQQLWRAVANWFGFFFEILLQILRGTPSCLPHLLSFLGLTHQNHRLLSSSSSSSCSFKPVSASELSLNDSDSSVEDGVAGDSDPGEKLTILIGDDENTVIRIFLILYELNDA</sequence>
<name>W9R6J6_9ROSA</name>
<accession>W9R6J6</accession>
<keyword evidence="2" id="KW-1185">Reference proteome</keyword>
<evidence type="ECO:0000313" key="1">
    <source>
        <dbReference type="EMBL" id="EXB59010.1"/>
    </source>
</evidence>
<dbReference type="Proteomes" id="UP000030645">
    <property type="component" value="Unassembled WGS sequence"/>
</dbReference>